<comment type="caution">
    <text evidence="2">The sequence shown here is derived from an EMBL/GenBank/DDBJ whole genome shotgun (WGS) entry which is preliminary data.</text>
</comment>
<dbReference type="Pfam" id="PF12728">
    <property type="entry name" value="HTH_17"/>
    <property type="match status" value="1"/>
</dbReference>
<dbReference type="InterPro" id="IPR041657">
    <property type="entry name" value="HTH_17"/>
</dbReference>
<dbReference type="RefSeq" id="WP_272989495.1">
    <property type="nucleotide sequence ID" value="NZ_CALCOC010000067.1"/>
</dbReference>
<evidence type="ECO:0000313" key="3">
    <source>
        <dbReference type="Proteomes" id="UP000259610"/>
    </source>
</evidence>
<name>A0A3B9H011_9PROT</name>
<organism evidence="2 3">
    <name type="scientific">Hyphomonas adhaerens</name>
    <dbReference type="NCBI Taxonomy" id="81029"/>
    <lineage>
        <taxon>Bacteria</taxon>
        <taxon>Pseudomonadati</taxon>
        <taxon>Pseudomonadota</taxon>
        <taxon>Alphaproteobacteria</taxon>
        <taxon>Hyphomonadales</taxon>
        <taxon>Hyphomonadaceae</taxon>
        <taxon>Hyphomonas</taxon>
    </lineage>
</organism>
<evidence type="ECO:0000259" key="1">
    <source>
        <dbReference type="Pfam" id="PF12728"/>
    </source>
</evidence>
<sequence>MTRPALPPRLMKAPDAAAYLGMGPTKFQELVREGRIPQPRDVDGLVLWDIRDLDAFVDNLPRRGEPVSMRRQIRAI</sequence>
<accession>A0A3B9H011</accession>
<dbReference type="Proteomes" id="UP000259610">
    <property type="component" value="Unassembled WGS sequence"/>
</dbReference>
<dbReference type="AlphaFoldDB" id="A0A3B9H011"/>
<dbReference type="EMBL" id="DMAN01000283">
    <property type="protein sequence ID" value="HAE27998.1"/>
    <property type="molecule type" value="Genomic_DNA"/>
</dbReference>
<feature type="domain" description="Helix-turn-helix" evidence="1">
    <location>
        <begin position="10"/>
        <end position="58"/>
    </location>
</feature>
<evidence type="ECO:0000313" key="2">
    <source>
        <dbReference type="EMBL" id="HAE27998.1"/>
    </source>
</evidence>
<reference evidence="2 3" key="1">
    <citation type="journal article" date="2018" name="Nat. Biotechnol.">
        <title>A standardized bacterial taxonomy based on genome phylogeny substantially revises the tree of life.</title>
        <authorList>
            <person name="Parks D.H."/>
            <person name="Chuvochina M."/>
            <person name="Waite D.W."/>
            <person name="Rinke C."/>
            <person name="Skarshewski A."/>
            <person name="Chaumeil P.A."/>
            <person name="Hugenholtz P."/>
        </authorList>
    </citation>
    <scope>NUCLEOTIDE SEQUENCE [LARGE SCALE GENOMIC DNA]</scope>
    <source>
        <strain evidence="2">UBA8733</strain>
    </source>
</reference>
<proteinExistence type="predicted"/>
<gene>
    <name evidence="2" type="ORF">DCG58_12615</name>
</gene>
<protein>
    <recommendedName>
        <fullName evidence="1">Helix-turn-helix domain-containing protein</fullName>
    </recommendedName>
</protein>